<feature type="compositionally biased region" description="Polar residues" evidence="1">
    <location>
        <begin position="1"/>
        <end position="17"/>
    </location>
</feature>
<organism evidence="2 3">
    <name type="scientific">Armillaria luteobubalina</name>
    <dbReference type="NCBI Taxonomy" id="153913"/>
    <lineage>
        <taxon>Eukaryota</taxon>
        <taxon>Fungi</taxon>
        <taxon>Dikarya</taxon>
        <taxon>Basidiomycota</taxon>
        <taxon>Agaricomycotina</taxon>
        <taxon>Agaricomycetes</taxon>
        <taxon>Agaricomycetidae</taxon>
        <taxon>Agaricales</taxon>
        <taxon>Marasmiineae</taxon>
        <taxon>Physalacriaceae</taxon>
        <taxon>Armillaria</taxon>
    </lineage>
</organism>
<comment type="caution">
    <text evidence="2">The sequence shown here is derived from an EMBL/GenBank/DDBJ whole genome shotgun (WGS) entry which is preliminary data.</text>
</comment>
<dbReference type="Proteomes" id="UP001175228">
    <property type="component" value="Unassembled WGS sequence"/>
</dbReference>
<protein>
    <submittedName>
        <fullName evidence="2">Uncharacterized protein</fullName>
    </submittedName>
</protein>
<gene>
    <name evidence="2" type="ORF">EDD18DRAFT_1083248</name>
</gene>
<dbReference type="EMBL" id="JAUEPU010000051">
    <property type="protein sequence ID" value="KAK0485359.1"/>
    <property type="molecule type" value="Genomic_DNA"/>
</dbReference>
<proteinExistence type="predicted"/>
<dbReference type="AlphaFoldDB" id="A0AA39PKP9"/>
<evidence type="ECO:0000313" key="2">
    <source>
        <dbReference type="EMBL" id="KAK0485359.1"/>
    </source>
</evidence>
<name>A0AA39PKP9_9AGAR</name>
<feature type="compositionally biased region" description="Polar residues" evidence="1">
    <location>
        <begin position="295"/>
        <end position="308"/>
    </location>
</feature>
<evidence type="ECO:0000313" key="3">
    <source>
        <dbReference type="Proteomes" id="UP001175228"/>
    </source>
</evidence>
<feature type="region of interest" description="Disordered" evidence="1">
    <location>
        <begin position="128"/>
        <end position="152"/>
    </location>
</feature>
<reference evidence="2" key="1">
    <citation type="submission" date="2023-06" db="EMBL/GenBank/DDBJ databases">
        <authorList>
            <consortium name="Lawrence Berkeley National Laboratory"/>
            <person name="Ahrendt S."/>
            <person name="Sahu N."/>
            <person name="Indic B."/>
            <person name="Wong-Bajracharya J."/>
            <person name="Merenyi Z."/>
            <person name="Ke H.-M."/>
            <person name="Monk M."/>
            <person name="Kocsube S."/>
            <person name="Drula E."/>
            <person name="Lipzen A."/>
            <person name="Balint B."/>
            <person name="Henrissat B."/>
            <person name="Andreopoulos B."/>
            <person name="Martin F.M."/>
            <person name="Harder C.B."/>
            <person name="Rigling D."/>
            <person name="Ford K.L."/>
            <person name="Foster G.D."/>
            <person name="Pangilinan J."/>
            <person name="Papanicolaou A."/>
            <person name="Barry K."/>
            <person name="LaButti K."/>
            <person name="Viragh M."/>
            <person name="Koriabine M."/>
            <person name="Yan M."/>
            <person name="Riley R."/>
            <person name="Champramary S."/>
            <person name="Plett K.L."/>
            <person name="Tsai I.J."/>
            <person name="Slot J."/>
            <person name="Sipos G."/>
            <person name="Plett J."/>
            <person name="Nagy L.G."/>
            <person name="Grigoriev I.V."/>
        </authorList>
    </citation>
    <scope>NUCLEOTIDE SEQUENCE</scope>
    <source>
        <strain evidence="2">HWK02</strain>
    </source>
</reference>
<keyword evidence="3" id="KW-1185">Reference proteome</keyword>
<sequence>MDYRTHQCSTAESSQSSPPVPPTHLSSPTQNTVDLLAQSSGSFFLSSSPITSATSPPLYSTQIISPVKRRYEELLDPEPTTEREKALQAALCASEDMVNNQKTWMRGMQATTVIQNSYVVQIHTCMQEHEERKKRPRKKSRLNGDGRPKLVTGDAFTDRVRIHEDEAVQEEAAKEARGEAVKKYKAAVEKWKKLEESRMAINEKKRTSYQHHVTQWEKEWSCTKAEGRKIGWKKPKLADFELEKQKKKPTLKSFQISDPSEDSGGQVDAAEDIADDCDDAEGSEGSEHDIGGSESDYSASVSGTDKLD</sequence>
<feature type="region of interest" description="Disordered" evidence="1">
    <location>
        <begin position="1"/>
        <end position="30"/>
    </location>
</feature>
<feature type="compositionally biased region" description="Acidic residues" evidence="1">
    <location>
        <begin position="269"/>
        <end position="284"/>
    </location>
</feature>
<accession>A0AA39PKP9</accession>
<evidence type="ECO:0000256" key="1">
    <source>
        <dbReference type="SAM" id="MobiDB-lite"/>
    </source>
</evidence>
<feature type="region of interest" description="Disordered" evidence="1">
    <location>
        <begin position="244"/>
        <end position="308"/>
    </location>
</feature>